<proteinExistence type="predicted"/>
<keyword evidence="3" id="KW-1185">Reference proteome</keyword>
<evidence type="ECO:0000256" key="1">
    <source>
        <dbReference type="SAM" id="MobiDB-lite"/>
    </source>
</evidence>
<gene>
    <name evidence="2" type="ORF">BSAL_33155</name>
</gene>
<dbReference type="Proteomes" id="UP000051952">
    <property type="component" value="Unassembled WGS sequence"/>
</dbReference>
<accession>A0A0S4JN56</accession>
<feature type="non-terminal residue" evidence="2">
    <location>
        <position position="1377"/>
    </location>
</feature>
<reference evidence="3" key="1">
    <citation type="submission" date="2015-09" db="EMBL/GenBank/DDBJ databases">
        <authorList>
            <consortium name="Pathogen Informatics"/>
        </authorList>
    </citation>
    <scope>NUCLEOTIDE SEQUENCE [LARGE SCALE GENOMIC DNA]</scope>
    <source>
        <strain evidence="3">Lake Konstanz</strain>
    </source>
</reference>
<evidence type="ECO:0000313" key="2">
    <source>
        <dbReference type="EMBL" id="CUG91653.1"/>
    </source>
</evidence>
<organism evidence="2 3">
    <name type="scientific">Bodo saltans</name>
    <name type="common">Flagellated protozoan</name>
    <dbReference type="NCBI Taxonomy" id="75058"/>
    <lineage>
        <taxon>Eukaryota</taxon>
        <taxon>Discoba</taxon>
        <taxon>Euglenozoa</taxon>
        <taxon>Kinetoplastea</taxon>
        <taxon>Metakinetoplastina</taxon>
        <taxon>Eubodonida</taxon>
        <taxon>Bodonidae</taxon>
        <taxon>Bodo</taxon>
    </lineage>
</organism>
<protein>
    <submittedName>
        <fullName evidence="2">Uncharacterized protein</fullName>
    </submittedName>
</protein>
<feature type="region of interest" description="Disordered" evidence="1">
    <location>
        <begin position="1245"/>
        <end position="1290"/>
    </location>
</feature>
<feature type="compositionally biased region" description="Low complexity" evidence="1">
    <location>
        <begin position="1266"/>
        <end position="1281"/>
    </location>
</feature>
<sequence>MEELKKALMLAKKDCDSARLDLVATRENRVFYSAKVTAMTNANEAFDEACKHEVEVLKQAVKQVKRTGKDKGYEVNYVREVASGVEREMELVQTTIAQVETDVRTDPRELERELDRLAFVVGGLMADRPRLQRTAAALHAAKERMDQVAPRRIMNAAPSHQQLTIIGGSSGISASTPTVRSAYACGEVLQRVEDALTLRCGFDVVERIVPGIGSWAPVKGSSATIEAALHRRVVLALTQAATIPQGLDDAEVPTQSLIVIHCPSITRRVAMADGSAGPQTEIVLMISQIPDDAKAFLASTSAGAGIAWDDVGATTIPLNAVIAMVLSNTNNKQVTLLVDTWPADHSTGGIALYWSSSCMSFPLLYSYRSQFNPTDVQRCHAEATKLSPQQQIPRGCMIEVLTGIVQGSDGAHHLDAITAGRAVEATLNRRFANVMDFTAGRAVEATLNRRFANVMDFQQQIPRGCMIEVLTGIVQGSDGAHHLDAITAGRAVEATLNRRFANVMDFVNKPVGPFSTFALGPRELRAIHHNIPLHLRPLPAPQALHTECRSDAPELEALWLASEPLPSQYKWCRRGQSSLLNSSAAGRLHRAPTGQHALLRSFAEETTGAPHVRFLVDVAIEDPKYHVFYEDVEDLDASKVLSQHADEVNMSLDISQVTAPSPAKMHGGDASLTSLSTLKADGVPPASARPGAVTCRRTKKLVDDGTEWCELVGRRLRQALIAADEDTRFIKQVHARSSASSNALHVLPAGLVEPSGPISFTVTCKPLDANTQAALDNVINPTAWFVEGKRCPERTVYMEMLLILDVKPCHEQQASPTLLVQSVRRALEQICLTIDANRPEDLLLQVAFYVDVYQRGGPRDDTNFTASVRLAAVLTEAALRDRGPQDAFVAAKHWIRATLTQSLGRWDAQDGHEWIRCAGDDVGSTSNETDVFRVIRVFHVQRNWECGLRLVHGGRGVPQLLEAQLEKHVSWIQHLVRLVLAQGGFAGGGLGENTHSPAGSDHRGPDTSVRLLDVQSIPKFIGVQRRALVHGHQALGDDALGPGSSLNALTESELLVALRVISHQPTRPAVTMAQADALESRLLSSFVLSGSSTASSGVGVVLLTWLVPQSYLRVVQRTPPHLSDDEASSVSEVNYLVRSTCSTGLNTSDPAHPQLFVAATTSLVYDDEFVSPEQQDDDVMSLTRLLGRAVVLPGGGDEQKAAASGVGIITCDDAEVAPTSTLEGEAAEAPEAEPLVVTETAALEAQPTAEVETLPTEPAAPSSDGPSETSPAEDPTTEAPAPQDPIAIDHVTPDQPVQETEGACLRSQFKHATNPLASLFPLTPRFWEEVHEHQVTVGRLGRRCTLPAKVGLVATTWPNGVDQSGPPVVRLLTLHSA</sequence>
<evidence type="ECO:0000313" key="3">
    <source>
        <dbReference type="Proteomes" id="UP000051952"/>
    </source>
</evidence>
<name>A0A0S4JN56_BODSA</name>
<dbReference type="EMBL" id="CYKH01001948">
    <property type="protein sequence ID" value="CUG91653.1"/>
    <property type="molecule type" value="Genomic_DNA"/>
</dbReference>